<gene>
    <name evidence="1" type="ORF">M9H77_04248</name>
</gene>
<evidence type="ECO:0000313" key="1">
    <source>
        <dbReference type="EMBL" id="KAI5683020.1"/>
    </source>
</evidence>
<sequence length="284" mass="32074">MYEVTQNVDLSSKVDALSKKFDQLLALNTLPTNSPNVQSVCAICSSPSHVIYDCPSDSLFPEFVQEQVNAAQGFHRQNDLYSNTYNPGILVFPGGNKEGKLETQIGQLANAISRRDEGKLPSHPIENPRANYHEQAKVVITLKNGKLVDNKVREPIKDSDLNENEIEGIDIEAKIENKVEKELISSSNSKTLESSPMTSYKPKDNKMEDILETFKEVKINVPLLDAIKQVPAYAKFLKDMCTFKRKSKSNVMDVSVMNIRIRLNIFKTSSQHLWKMIMIVIWSI</sequence>
<dbReference type="EMBL" id="CM044701">
    <property type="protein sequence ID" value="KAI5683020.1"/>
    <property type="molecule type" value="Genomic_DNA"/>
</dbReference>
<proteinExistence type="predicted"/>
<name>A0ACC0CDP5_CATRO</name>
<comment type="caution">
    <text evidence="1">The sequence shown here is derived from an EMBL/GenBank/DDBJ whole genome shotgun (WGS) entry which is preliminary data.</text>
</comment>
<organism evidence="1 2">
    <name type="scientific">Catharanthus roseus</name>
    <name type="common">Madagascar periwinkle</name>
    <name type="synonym">Vinca rosea</name>
    <dbReference type="NCBI Taxonomy" id="4058"/>
    <lineage>
        <taxon>Eukaryota</taxon>
        <taxon>Viridiplantae</taxon>
        <taxon>Streptophyta</taxon>
        <taxon>Embryophyta</taxon>
        <taxon>Tracheophyta</taxon>
        <taxon>Spermatophyta</taxon>
        <taxon>Magnoliopsida</taxon>
        <taxon>eudicotyledons</taxon>
        <taxon>Gunneridae</taxon>
        <taxon>Pentapetalae</taxon>
        <taxon>asterids</taxon>
        <taxon>lamiids</taxon>
        <taxon>Gentianales</taxon>
        <taxon>Apocynaceae</taxon>
        <taxon>Rauvolfioideae</taxon>
        <taxon>Vinceae</taxon>
        <taxon>Catharanthinae</taxon>
        <taxon>Catharanthus</taxon>
    </lineage>
</organism>
<keyword evidence="2" id="KW-1185">Reference proteome</keyword>
<reference evidence="2" key="1">
    <citation type="journal article" date="2023" name="Nat. Plants">
        <title>Single-cell RNA sequencing provides a high-resolution roadmap for understanding the multicellular compartmentation of specialized metabolism.</title>
        <authorList>
            <person name="Sun S."/>
            <person name="Shen X."/>
            <person name="Li Y."/>
            <person name="Li Y."/>
            <person name="Wang S."/>
            <person name="Li R."/>
            <person name="Zhang H."/>
            <person name="Shen G."/>
            <person name="Guo B."/>
            <person name="Wei J."/>
            <person name="Xu J."/>
            <person name="St-Pierre B."/>
            <person name="Chen S."/>
            <person name="Sun C."/>
        </authorList>
    </citation>
    <scope>NUCLEOTIDE SEQUENCE [LARGE SCALE GENOMIC DNA]</scope>
</reference>
<protein>
    <submittedName>
        <fullName evidence="1">Uncharacterized protein</fullName>
    </submittedName>
</protein>
<evidence type="ECO:0000313" key="2">
    <source>
        <dbReference type="Proteomes" id="UP001060085"/>
    </source>
</evidence>
<dbReference type="Proteomes" id="UP001060085">
    <property type="component" value="Linkage Group LG01"/>
</dbReference>
<accession>A0ACC0CDP5</accession>